<dbReference type="Gene3D" id="1.10.10.10">
    <property type="entry name" value="Winged helix-like DNA-binding domain superfamily/Winged helix DNA-binding domain"/>
    <property type="match status" value="1"/>
</dbReference>
<dbReference type="Proteomes" id="UP001056426">
    <property type="component" value="Chromosome"/>
</dbReference>
<dbReference type="PROSITE" id="PS51755">
    <property type="entry name" value="OMPR_PHOB"/>
    <property type="match status" value="1"/>
</dbReference>
<dbReference type="KEGG" id="alkq:M9189_08360"/>
<feature type="domain" description="OmpR/PhoB-type" evidence="9">
    <location>
        <begin position="129"/>
        <end position="228"/>
    </location>
</feature>
<protein>
    <submittedName>
        <fullName evidence="10">Response regulator transcription factor</fullName>
    </submittedName>
</protein>
<feature type="domain" description="Response regulatory" evidence="8">
    <location>
        <begin position="3"/>
        <end position="117"/>
    </location>
</feature>
<evidence type="ECO:0000256" key="4">
    <source>
        <dbReference type="ARBA" id="ARBA00023125"/>
    </source>
</evidence>
<dbReference type="SUPFAM" id="SSF46894">
    <property type="entry name" value="C-terminal effector domain of the bipartite response regulators"/>
    <property type="match status" value="1"/>
</dbReference>
<dbReference type="PROSITE" id="PS50110">
    <property type="entry name" value="RESPONSE_REGULATORY"/>
    <property type="match status" value="1"/>
</dbReference>
<keyword evidence="11" id="KW-1185">Reference proteome</keyword>
<dbReference type="InterPro" id="IPR036388">
    <property type="entry name" value="WH-like_DNA-bd_sf"/>
</dbReference>
<proteinExistence type="predicted"/>
<dbReference type="PANTHER" id="PTHR48111">
    <property type="entry name" value="REGULATOR OF RPOS"/>
    <property type="match status" value="1"/>
</dbReference>
<dbReference type="SMART" id="SM00448">
    <property type="entry name" value="REC"/>
    <property type="match status" value="1"/>
</dbReference>
<dbReference type="Gene3D" id="3.40.50.2300">
    <property type="match status" value="1"/>
</dbReference>
<dbReference type="GO" id="GO:0000156">
    <property type="term" value="F:phosphorelay response regulator activity"/>
    <property type="evidence" value="ECO:0007669"/>
    <property type="project" value="TreeGrafter"/>
</dbReference>
<dbReference type="RefSeq" id="WP_250722306.1">
    <property type="nucleotide sequence ID" value="NZ_CP098400.1"/>
</dbReference>
<dbReference type="InterPro" id="IPR039420">
    <property type="entry name" value="WalR-like"/>
</dbReference>
<dbReference type="InterPro" id="IPR011006">
    <property type="entry name" value="CheY-like_superfamily"/>
</dbReference>
<dbReference type="FunFam" id="3.40.50.2300:FF:000001">
    <property type="entry name" value="DNA-binding response regulator PhoB"/>
    <property type="match status" value="1"/>
</dbReference>
<evidence type="ECO:0000256" key="2">
    <source>
        <dbReference type="ARBA" id="ARBA00023012"/>
    </source>
</evidence>
<dbReference type="GO" id="GO:0000976">
    <property type="term" value="F:transcription cis-regulatory region binding"/>
    <property type="evidence" value="ECO:0007669"/>
    <property type="project" value="TreeGrafter"/>
</dbReference>
<gene>
    <name evidence="10" type="ORF">M9189_08360</name>
</gene>
<dbReference type="InterPro" id="IPR001867">
    <property type="entry name" value="OmpR/PhoB-type_DNA-bd"/>
</dbReference>
<evidence type="ECO:0000256" key="6">
    <source>
        <dbReference type="PROSITE-ProRule" id="PRU00169"/>
    </source>
</evidence>
<dbReference type="GO" id="GO:0032993">
    <property type="term" value="C:protein-DNA complex"/>
    <property type="evidence" value="ECO:0007669"/>
    <property type="project" value="TreeGrafter"/>
</dbReference>
<dbReference type="Pfam" id="PF00072">
    <property type="entry name" value="Response_reg"/>
    <property type="match status" value="1"/>
</dbReference>
<evidence type="ECO:0000313" key="11">
    <source>
        <dbReference type="Proteomes" id="UP001056426"/>
    </source>
</evidence>
<organism evidence="10 11">
    <name type="scientific">Xiashengella succiniciproducens</name>
    <dbReference type="NCBI Taxonomy" id="2949635"/>
    <lineage>
        <taxon>Bacteria</taxon>
        <taxon>Pseudomonadati</taxon>
        <taxon>Bacteroidota</taxon>
        <taxon>Bacteroidia</taxon>
        <taxon>Marinilabiliales</taxon>
        <taxon>Marinilabiliaceae</taxon>
        <taxon>Xiashengella</taxon>
    </lineage>
</organism>
<accession>A0A9J6ZLY4</accession>
<dbReference type="Pfam" id="PF00486">
    <property type="entry name" value="Trans_reg_C"/>
    <property type="match status" value="1"/>
</dbReference>
<dbReference type="GO" id="GO:0006355">
    <property type="term" value="P:regulation of DNA-templated transcription"/>
    <property type="evidence" value="ECO:0007669"/>
    <property type="project" value="InterPro"/>
</dbReference>
<dbReference type="SMART" id="SM00862">
    <property type="entry name" value="Trans_reg_C"/>
    <property type="match status" value="1"/>
</dbReference>
<keyword evidence="5" id="KW-0804">Transcription</keyword>
<dbReference type="AlphaFoldDB" id="A0A9J6ZLY4"/>
<evidence type="ECO:0000259" key="8">
    <source>
        <dbReference type="PROSITE" id="PS50110"/>
    </source>
</evidence>
<dbReference type="InterPro" id="IPR001789">
    <property type="entry name" value="Sig_transdc_resp-reg_receiver"/>
</dbReference>
<evidence type="ECO:0000256" key="1">
    <source>
        <dbReference type="ARBA" id="ARBA00022553"/>
    </source>
</evidence>
<evidence type="ECO:0000256" key="3">
    <source>
        <dbReference type="ARBA" id="ARBA00023015"/>
    </source>
</evidence>
<reference evidence="10" key="2">
    <citation type="submission" date="2022-06" db="EMBL/GenBank/DDBJ databases">
        <title>Xiashengella guii gen. nov. sp. nov., a bacterium isolated form anaerobic digestion tank.</title>
        <authorList>
            <person name="Huang H."/>
        </authorList>
    </citation>
    <scope>NUCLEOTIDE SEQUENCE</scope>
    <source>
        <strain evidence="10">Ai-910</strain>
    </source>
</reference>
<dbReference type="EMBL" id="CP098400">
    <property type="protein sequence ID" value="URW78868.1"/>
    <property type="molecule type" value="Genomic_DNA"/>
</dbReference>
<keyword evidence="1 6" id="KW-0597">Phosphoprotein</keyword>
<dbReference type="GO" id="GO:0005829">
    <property type="term" value="C:cytosol"/>
    <property type="evidence" value="ECO:0007669"/>
    <property type="project" value="TreeGrafter"/>
</dbReference>
<evidence type="ECO:0000256" key="7">
    <source>
        <dbReference type="PROSITE-ProRule" id="PRU01091"/>
    </source>
</evidence>
<keyword evidence="2" id="KW-0902">Two-component regulatory system</keyword>
<sequence>MANILVVEDEVLMLQGLKDNLEFEGYNVDTASNGADGLKKLLDKHYDLAILDVMMPEMSGFDVCRTARSRGIKTAIILLTAKAEEIDKVLGLELGADDYITKPFSIRELLARVRAILRRAGVSDSNEKHTIRQIGKLSVNFAGYTATTNGKDVKMSHKEFEILHYLYNHKNETVDRDKLLDSVWGDDYQPTSRTIDNFIVRLRQKIEEDPNDPRTILTVHGIGYKLIEHL</sequence>
<reference evidence="10" key="1">
    <citation type="submission" date="2022-05" db="EMBL/GenBank/DDBJ databases">
        <authorList>
            <person name="Sun X."/>
        </authorList>
    </citation>
    <scope>NUCLEOTIDE SEQUENCE</scope>
    <source>
        <strain evidence="10">Ai-910</strain>
    </source>
</reference>
<evidence type="ECO:0000259" key="9">
    <source>
        <dbReference type="PROSITE" id="PS51755"/>
    </source>
</evidence>
<dbReference type="SUPFAM" id="SSF52172">
    <property type="entry name" value="CheY-like"/>
    <property type="match status" value="1"/>
</dbReference>
<dbReference type="InterPro" id="IPR016032">
    <property type="entry name" value="Sig_transdc_resp-reg_C-effctor"/>
</dbReference>
<evidence type="ECO:0000313" key="10">
    <source>
        <dbReference type="EMBL" id="URW78868.1"/>
    </source>
</evidence>
<dbReference type="PANTHER" id="PTHR48111:SF1">
    <property type="entry name" value="TWO-COMPONENT RESPONSE REGULATOR ORR33"/>
    <property type="match status" value="1"/>
</dbReference>
<name>A0A9J6ZLY4_9BACT</name>
<feature type="modified residue" description="4-aspartylphosphate" evidence="6">
    <location>
        <position position="52"/>
    </location>
</feature>
<feature type="DNA-binding region" description="OmpR/PhoB-type" evidence="7">
    <location>
        <begin position="129"/>
        <end position="228"/>
    </location>
</feature>
<evidence type="ECO:0000256" key="5">
    <source>
        <dbReference type="ARBA" id="ARBA00023163"/>
    </source>
</evidence>
<keyword evidence="3" id="KW-0805">Transcription regulation</keyword>
<keyword evidence="4 7" id="KW-0238">DNA-binding</keyword>
<dbReference type="Gene3D" id="6.10.250.690">
    <property type="match status" value="1"/>
</dbReference>
<dbReference type="CDD" id="cd00383">
    <property type="entry name" value="trans_reg_C"/>
    <property type="match status" value="1"/>
</dbReference>